<accession>A0ABS1BDZ0</accession>
<dbReference type="RefSeq" id="WP_200503758.1">
    <property type="nucleotide sequence ID" value="NZ_JAEDAJ010000014.1"/>
</dbReference>
<sequence>MDAHDAAPDAALPLAEFAFPGPLRDQLVGAILSGAKTATASLREEYVREGAALPVVGAEEAVVDSDERPVAVIRTTGVQVVRLADVTDAHARAEGEGHPGAAAWREGHEDFWRSAEFIAALGEPRIVIDDDTEVVCETFEVIRRL</sequence>
<evidence type="ECO:0000313" key="2">
    <source>
        <dbReference type="EMBL" id="MBK0332867.1"/>
    </source>
</evidence>
<dbReference type="PANTHER" id="PTHR39203:SF1">
    <property type="entry name" value="CYTOPLASMIC PROTEIN"/>
    <property type="match status" value="1"/>
</dbReference>
<feature type="domain" description="ASCH" evidence="1">
    <location>
        <begin position="17"/>
        <end position="143"/>
    </location>
</feature>
<comment type="caution">
    <text evidence="2">The sequence shown here is derived from an EMBL/GenBank/DDBJ whole genome shotgun (WGS) entry which is preliminary data.</text>
</comment>
<dbReference type="InterPro" id="IPR009326">
    <property type="entry name" value="DUF984"/>
</dbReference>
<dbReference type="SUPFAM" id="SSF88697">
    <property type="entry name" value="PUA domain-like"/>
    <property type="match status" value="1"/>
</dbReference>
<dbReference type="Proteomes" id="UP000612352">
    <property type="component" value="Unassembled WGS sequence"/>
</dbReference>
<dbReference type="InterPro" id="IPR007374">
    <property type="entry name" value="ASCH_domain"/>
</dbReference>
<keyword evidence="3" id="KW-1185">Reference proteome</keyword>
<dbReference type="EMBL" id="JAEDAJ010000014">
    <property type="protein sequence ID" value="MBK0332867.1"/>
    <property type="molecule type" value="Genomic_DNA"/>
</dbReference>
<reference evidence="2 3" key="1">
    <citation type="submission" date="2020-12" db="EMBL/GenBank/DDBJ databases">
        <title>Brachybacterium sp. MASK1Z-5, whole genome shotgun sequence.</title>
        <authorList>
            <person name="Tuo L."/>
        </authorList>
    </citation>
    <scope>NUCLEOTIDE SEQUENCE [LARGE SCALE GENOMIC DNA]</scope>
    <source>
        <strain evidence="2 3">MASK1Z-5</strain>
    </source>
</reference>
<evidence type="ECO:0000259" key="1">
    <source>
        <dbReference type="SMART" id="SM01022"/>
    </source>
</evidence>
<proteinExistence type="predicted"/>
<dbReference type="SMART" id="SM01022">
    <property type="entry name" value="ASCH"/>
    <property type="match status" value="1"/>
</dbReference>
<gene>
    <name evidence="2" type="ORF">I8D64_15800</name>
</gene>
<evidence type="ECO:0000313" key="3">
    <source>
        <dbReference type="Proteomes" id="UP000612352"/>
    </source>
</evidence>
<dbReference type="PANTHER" id="PTHR39203">
    <property type="entry name" value="CYTOPLASMIC PROTEIN-RELATED"/>
    <property type="match status" value="1"/>
</dbReference>
<organism evidence="2 3">
    <name type="scientific">Brachybacterium halotolerans</name>
    <dbReference type="NCBI Taxonomy" id="2795215"/>
    <lineage>
        <taxon>Bacteria</taxon>
        <taxon>Bacillati</taxon>
        <taxon>Actinomycetota</taxon>
        <taxon>Actinomycetes</taxon>
        <taxon>Micrococcales</taxon>
        <taxon>Dermabacteraceae</taxon>
        <taxon>Brachybacterium</taxon>
    </lineage>
</organism>
<dbReference type="InterPro" id="IPR015947">
    <property type="entry name" value="PUA-like_sf"/>
</dbReference>
<dbReference type="PIRSF" id="PIRSF021320">
    <property type="entry name" value="DUF984"/>
    <property type="match status" value="1"/>
</dbReference>
<name>A0ABS1BDZ0_9MICO</name>
<protein>
    <submittedName>
        <fullName evidence="2">ASCH domain-containing protein</fullName>
    </submittedName>
</protein>
<dbReference type="Pfam" id="PF04266">
    <property type="entry name" value="ASCH"/>
    <property type="match status" value="1"/>
</dbReference>
<dbReference type="Gene3D" id="3.10.400.10">
    <property type="entry name" value="Sulfate adenylyltransferase"/>
    <property type="match status" value="1"/>
</dbReference>